<evidence type="ECO:0000256" key="1">
    <source>
        <dbReference type="ARBA" id="ARBA00001946"/>
    </source>
</evidence>
<comment type="cofactor">
    <cofactor evidence="1">
        <name>Mg(2+)</name>
        <dbReference type="ChEBI" id="CHEBI:18420"/>
    </cofactor>
</comment>
<dbReference type="EMBL" id="CP130318">
    <property type="protein sequence ID" value="WNQ10683.1"/>
    <property type="molecule type" value="Genomic_DNA"/>
</dbReference>
<dbReference type="Proteomes" id="UP001305702">
    <property type="component" value="Chromosome"/>
</dbReference>
<reference evidence="4 5" key="1">
    <citation type="submission" date="2022-02" db="EMBL/GenBank/DDBJ databases">
        <title>Paenibacillus sp. MBLB1776 Whole Genome Shotgun Sequencing.</title>
        <authorList>
            <person name="Hwang C.Y."/>
            <person name="Cho E.-S."/>
            <person name="Seo M.-J."/>
        </authorList>
    </citation>
    <scope>NUCLEOTIDE SEQUENCE [LARGE SCALE GENOMIC DNA]</scope>
    <source>
        <strain evidence="4 5">MBLB1776</strain>
    </source>
</reference>
<dbReference type="GO" id="GO:0016787">
    <property type="term" value="F:hydrolase activity"/>
    <property type="evidence" value="ECO:0007669"/>
    <property type="project" value="UniProtKB-KW"/>
</dbReference>
<dbReference type="Pfam" id="PF13419">
    <property type="entry name" value="HAD_2"/>
    <property type="match status" value="1"/>
</dbReference>
<dbReference type="AlphaFoldDB" id="A0AA96LCS0"/>
<dbReference type="InterPro" id="IPR006439">
    <property type="entry name" value="HAD-SF_hydro_IA"/>
</dbReference>
<evidence type="ECO:0000313" key="5">
    <source>
        <dbReference type="Proteomes" id="UP001305702"/>
    </source>
</evidence>
<keyword evidence="2 4" id="KW-0378">Hydrolase</keyword>
<dbReference type="NCBIfam" id="TIGR01549">
    <property type="entry name" value="HAD-SF-IA-v1"/>
    <property type="match status" value="1"/>
</dbReference>
<dbReference type="SUPFAM" id="SSF56784">
    <property type="entry name" value="HAD-like"/>
    <property type="match status" value="1"/>
</dbReference>
<proteinExistence type="predicted"/>
<dbReference type="Gene3D" id="3.40.50.1000">
    <property type="entry name" value="HAD superfamily/HAD-like"/>
    <property type="match status" value="1"/>
</dbReference>
<protein>
    <submittedName>
        <fullName evidence="4">HAD-IA family hydrolase</fullName>
    </submittedName>
</protein>
<dbReference type="PANTHER" id="PTHR46470">
    <property type="entry name" value="N-ACYLNEURAMINATE-9-PHOSPHATASE"/>
    <property type="match status" value="1"/>
</dbReference>
<dbReference type="KEGG" id="paun:MJA45_24175"/>
<dbReference type="InterPro" id="IPR041492">
    <property type="entry name" value="HAD_2"/>
</dbReference>
<dbReference type="GO" id="GO:0044281">
    <property type="term" value="P:small molecule metabolic process"/>
    <property type="evidence" value="ECO:0007669"/>
    <property type="project" value="UniProtKB-ARBA"/>
</dbReference>
<evidence type="ECO:0000313" key="4">
    <source>
        <dbReference type="EMBL" id="WNQ10683.1"/>
    </source>
</evidence>
<evidence type="ECO:0000256" key="2">
    <source>
        <dbReference type="ARBA" id="ARBA00022801"/>
    </source>
</evidence>
<sequence>MKGNRLGVITNGDRTQQRQKLDRMGIADYFEIVVASGDVGYSKPHPRIFEGAAELAGRKLKELTYIGDDYDSDIEPCEALKIRGVWLNRGKEGKDKSFPRMISTLHELKGHLQTTV</sequence>
<dbReference type="InterPro" id="IPR023214">
    <property type="entry name" value="HAD_sf"/>
</dbReference>
<keyword evidence="5" id="KW-1185">Reference proteome</keyword>
<dbReference type="InterPro" id="IPR036412">
    <property type="entry name" value="HAD-like_sf"/>
</dbReference>
<evidence type="ECO:0000256" key="3">
    <source>
        <dbReference type="ARBA" id="ARBA00022842"/>
    </source>
</evidence>
<name>A0AA96LCS0_9BACL</name>
<accession>A0AA96LCS0</accession>
<dbReference type="InterPro" id="IPR051400">
    <property type="entry name" value="HAD-like_hydrolase"/>
</dbReference>
<keyword evidence="3" id="KW-0460">Magnesium</keyword>
<organism evidence="4 5">
    <name type="scientific">Paenibacillus aurantius</name>
    <dbReference type="NCBI Taxonomy" id="2918900"/>
    <lineage>
        <taxon>Bacteria</taxon>
        <taxon>Bacillati</taxon>
        <taxon>Bacillota</taxon>
        <taxon>Bacilli</taxon>
        <taxon>Bacillales</taxon>
        <taxon>Paenibacillaceae</taxon>
        <taxon>Paenibacillus</taxon>
    </lineage>
</organism>
<gene>
    <name evidence="4" type="ORF">MJA45_24175</name>
</gene>